<dbReference type="PANTHER" id="PTHR46658:SF1">
    <property type="entry name" value="CYS OR MET METABOLISM PYRIDOXAL-PHOSPHATE-DEPENDENT ENZYME"/>
    <property type="match status" value="1"/>
</dbReference>
<dbReference type="RefSeq" id="XP_005535162.1">
    <property type="nucleotide sequence ID" value="XM_005535105.1"/>
</dbReference>
<dbReference type="Gramene" id="CMB059CT">
    <property type="protein sequence ID" value="CMB059CT"/>
    <property type="gene ID" value="CMB059C"/>
</dbReference>
<evidence type="ECO:0000313" key="2">
    <source>
        <dbReference type="Proteomes" id="UP000007014"/>
    </source>
</evidence>
<dbReference type="Gene3D" id="3.90.1150.60">
    <property type="entry name" value="Methioning gamme-lyase, C-terminal domain"/>
    <property type="match status" value="1"/>
</dbReference>
<dbReference type="AlphaFoldDB" id="M1UNC2"/>
<proteinExistence type="predicted"/>
<dbReference type="Gene3D" id="3.40.640.10">
    <property type="entry name" value="Type I PLP-dependent aspartate aminotransferase-like (Major domain)"/>
    <property type="match status" value="1"/>
</dbReference>
<dbReference type="PANTHER" id="PTHR46658">
    <property type="entry name" value="CYS OR MET METABOLISM PYRIDOXAL-PHOSPHATE-DEPENDENT ENZYME"/>
    <property type="match status" value="1"/>
</dbReference>
<dbReference type="HOGENOM" id="CLU_037803_3_0_1"/>
<dbReference type="InterPro" id="IPR009651">
    <property type="entry name" value="Met_g_lyase_put"/>
</dbReference>
<dbReference type="InterPro" id="IPR015424">
    <property type="entry name" value="PyrdxlP-dep_Trfase"/>
</dbReference>
<sequence length="539" mass="58821">MLQSMSLEARVLETRKKGASKHEVSVARGRSNAAAEATLQTAQHPSQHAVLAYQCFVAPMSPLRLQRNSENRTRRLCSVRTKRRFGNTAQKTQRLEIRSTVPKSEQPAVQYKIVDALIESKVAELYPHFAQVDRRTAYHLGRILQTFRAHRLGTHHFASINGYGHGDIGRDTLDAIYADLFGTEAALVRAQFFSGTHAIASCLFGVLRPGDEMLSISGKPYDTLEEVVGLRPSANGAGGSLRDFGIEYRELELSASHGNILDWDALAQGTCFSPKTRLCLIQRSRGYAWRPSISVKDIVRAARIIKSHRPDMIVFVDNCYGEFVEEFEPTNLSDDIDLMAGSLIKNPGGTLALGGGYVVGRAALVAAAANRLAAPGVHGGATYNLNRVNYQGLFLAPQMVGEALKGAMLVATTLLELGFEVSPMPPQFGGEAAHRTDIIQAVRLGAPELIVAFARAVQKWSAVSAYVQPTAGATPGYEDQVIFADGTFMEGSTLELSADGPLREPYVVYAQGGTHWTHWIHVLREFGAVLDQQRHVKLG</sequence>
<dbReference type="Proteomes" id="UP000007014">
    <property type="component" value="Chromosome 2"/>
</dbReference>
<dbReference type="STRING" id="280699.M1UNC2"/>
<evidence type="ECO:0000313" key="1">
    <source>
        <dbReference type="EMBL" id="BAM78876.1"/>
    </source>
</evidence>
<dbReference type="SUPFAM" id="SSF53383">
    <property type="entry name" value="PLP-dependent transferases"/>
    <property type="match status" value="1"/>
</dbReference>
<dbReference type="OMA" id="YGHDDLG"/>
<dbReference type="EMBL" id="AP006484">
    <property type="protein sequence ID" value="BAM78876.1"/>
    <property type="molecule type" value="Genomic_DNA"/>
</dbReference>
<keyword evidence="2" id="KW-1185">Reference proteome</keyword>
<dbReference type="GeneID" id="16992268"/>
<organism evidence="1 2">
    <name type="scientific">Cyanidioschyzon merolae (strain NIES-3377 / 10D)</name>
    <name type="common">Unicellular red alga</name>
    <dbReference type="NCBI Taxonomy" id="280699"/>
    <lineage>
        <taxon>Eukaryota</taxon>
        <taxon>Rhodophyta</taxon>
        <taxon>Bangiophyceae</taxon>
        <taxon>Cyanidiales</taxon>
        <taxon>Cyanidiaceae</taxon>
        <taxon>Cyanidioschyzon</taxon>
    </lineage>
</organism>
<dbReference type="InterPro" id="IPR015421">
    <property type="entry name" value="PyrdxlP-dep_Trfase_major"/>
</dbReference>
<reference evidence="1 2" key="2">
    <citation type="journal article" date="2007" name="BMC Biol.">
        <title>A 100%-complete sequence reveals unusually simple genomic features in the hot-spring red alga Cyanidioschyzon merolae.</title>
        <authorList>
            <person name="Nozaki H."/>
            <person name="Takano H."/>
            <person name="Misumi O."/>
            <person name="Terasawa K."/>
            <person name="Matsuzaki M."/>
            <person name="Maruyama S."/>
            <person name="Nishida K."/>
            <person name="Yagisawa F."/>
            <person name="Yoshida Y."/>
            <person name="Fujiwara T."/>
            <person name="Takio S."/>
            <person name="Tamura K."/>
            <person name="Chung S.J."/>
            <person name="Nakamura S."/>
            <person name="Kuroiwa H."/>
            <person name="Tanaka K."/>
            <person name="Sato N."/>
            <person name="Kuroiwa T."/>
        </authorList>
    </citation>
    <scope>NUCLEOTIDE SEQUENCE [LARGE SCALE GENOMIC DNA]</scope>
    <source>
        <strain evidence="1 2">10D</strain>
    </source>
</reference>
<dbReference type="KEGG" id="cme:CYME_CMB059C"/>
<protein>
    <submittedName>
        <fullName evidence="1">Aluminum resistance protein</fullName>
    </submittedName>
</protein>
<dbReference type="OrthoDB" id="1063at2759"/>
<dbReference type="eggNOG" id="ENOG502QSV0">
    <property type="taxonomic scope" value="Eukaryota"/>
</dbReference>
<name>M1UNC2_CYAM1</name>
<dbReference type="Pfam" id="PF06838">
    <property type="entry name" value="Met_gamma_lyase"/>
    <property type="match status" value="1"/>
</dbReference>
<accession>M1UNC2</accession>
<gene>
    <name evidence="1" type="ORF">CYME_CMB059C</name>
</gene>
<reference evidence="1 2" key="1">
    <citation type="journal article" date="2004" name="Nature">
        <title>Genome sequence of the ultrasmall unicellular red alga Cyanidioschyzon merolae 10D.</title>
        <authorList>
            <person name="Matsuzaki M."/>
            <person name="Misumi O."/>
            <person name="Shin-i T."/>
            <person name="Maruyama S."/>
            <person name="Takahara M."/>
            <person name="Miyagishima S."/>
            <person name="Mori T."/>
            <person name="Nishida K."/>
            <person name="Yagisawa F."/>
            <person name="Nishida K."/>
            <person name="Yoshida Y."/>
            <person name="Nishimura Y."/>
            <person name="Nakao S."/>
            <person name="Kobayashi T."/>
            <person name="Momoyama Y."/>
            <person name="Higashiyama T."/>
            <person name="Minoda A."/>
            <person name="Sano M."/>
            <person name="Nomoto H."/>
            <person name="Oishi K."/>
            <person name="Hayashi H."/>
            <person name="Ohta F."/>
            <person name="Nishizaka S."/>
            <person name="Haga S."/>
            <person name="Miura S."/>
            <person name="Morishita T."/>
            <person name="Kabeya Y."/>
            <person name="Terasawa K."/>
            <person name="Suzuki Y."/>
            <person name="Ishii Y."/>
            <person name="Asakawa S."/>
            <person name="Takano H."/>
            <person name="Ohta N."/>
            <person name="Kuroiwa H."/>
            <person name="Tanaka K."/>
            <person name="Shimizu N."/>
            <person name="Sugano S."/>
            <person name="Sato N."/>
            <person name="Nozaki H."/>
            <person name="Ogasawara N."/>
            <person name="Kohara Y."/>
            <person name="Kuroiwa T."/>
        </authorList>
    </citation>
    <scope>NUCLEOTIDE SEQUENCE [LARGE SCALE GENOMIC DNA]</scope>
    <source>
        <strain evidence="1 2">10D</strain>
    </source>
</reference>